<dbReference type="PANTHER" id="PTHR42885:SF1">
    <property type="entry name" value="THREONINE-PHOSPHATE DECARBOXYLASE"/>
    <property type="match status" value="1"/>
</dbReference>
<feature type="compositionally biased region" description="Pro residues" evidence="3">
    <location>
        <begin position="1"/>
        <end position="15"/>
    </location>
</feature>
<feature type="domain" description="Aminotransferase class I/classII large" evidence="4">
    <location>
        <begin position="28"/>
        <end position="346"/>
    </location>
</feature>
<dbReference type="Gene3D" id="3.40.640.10">
    <property type="entry name" value="Type I PLP-dependent aspartate aminotransferase-like (Major domain)"/>
    <property type="match status" value="1"/>
</dbReference>
<keyword evidence="5" id="KW-0808">Transferase</keyword>
<dbReference type="Pfam" id="PF00155">
    <property type="entry name" value="Aminotran_1_2"/>
    <property type="match status" value="1"/>
</dbReference>
<dbReference type="AlphaFoldDB" id="D7CRM7"/>
<gene>
    <name evidence="5" type="ordered locus">Trad_0378</name>
</gene>
<dbReference type="GO" id="GO:0008483">
    <property type="term" value="F:transaminase activity"/>
    <property type="evidence" value="ECO:0007669"/>
    <property type="project" value="UniProtKB-KW"/>
</dbReference>
<feature type="region of interest" description="Disordered" evidence="3">
    <location>
        <begin position="1"/>
        <end position="26"/>
    </location>
</feature>
<evidence type="ECO:0000256" key="2">
    <source>
        <dbReference type="ARBA" id="ARBA00022898"/>
    </source>
</evidence>
<reference evidence="5 6" key="2">
    <citation type="journal article" date="2011" name="Stand. Genomic Sci.">
        <title>Complete genome sequence of Truepera radiovictrix type strain (RQ-24).</title>
        <authorList>
            <person name="Ivanova N."/>
            <person name="Rohde C."/>
            <person name="Munk C."/>
            <person name="Nolan M."/>
            <person name="Lucas S."/>
            <person name="Del Rio T.G."/>
            <person name="Tice H."/>
            <person name="Deshpande S."/>
            <person name="Cheng J.F."/>
            <person name="Tapia R."/>
            <person name="Han C."/>
            <person name="Goodwin L."/>
            <person name="Pitluck S."/>
            <person name="Liolios K."/>
            <person name="Mavromatis K."/>
            <person name="Mikhailova N."/>
            <person name="Pati A."/>
            <person name="Chen A."/>
            <person name="Palaniappan K."/>
            <person name="Land M."/>
            <person name="Hauser L."/>
            <person name="Chang Y.J."/>
            <person name="Jeffries C.D."/>
            <person name="Brambilla E."/>
            <person name="Rohde M."/>
            <person name="Goker M."/>
            <person name="Tindall B.J."/>
            <person name="Woyke T."/>
            <person name="Bristow J."/>
            <person name="Eisen J.A."/>
            <person name="Markowitz V."/>
            <person name="Hugenholtz P."/>
            <person name="Kyrpides N.C."/>
            <person name="Klenk H.P."/>
            <person name="Lapidus A."/>
        </authorList>
    </citation>
    <scope>NUCLEOTIDE SEQUENCE [LARGE SCALE GENOMIC DNA]</scope>
    <source>
        <strain evidence="6">DSM 17093 / CIP 108686 / LMG 22925 / RQ-24</strain>
    </source>
</reference>
<protein>
    <submittedName>
        <fullName evidence="5">Aminotransferase class I and II</fullName>
    </submittedName>
</protein>
<keyword evidence="5" id="KW-0032">Aminotransferase</keyword>
<dbReference type="GO" id="GO:0030170">
    <property type="term" value="F:pyridoxal phosphate binding"/>
    <property type="evidence" value="ECO:0007669"/>
    <property type="project" value="InterPro"/>
</dbReference>
<dbReference type="RefSeq" id="WP_013176897.1">
    <property type="nucleotide sequence ID" value="NC_014221.1"/>
</dbReference>
<organism evidence="5 6">
    <name type="scientific">Truepera radiovictrix (strain DSM 17093 / CIP 108686 / LMG 22925 / RQ-24)</name>
    <dbReference type="NCBI Taxonomy" id="649638"/>
    <lineage>
        <taxon>Bacteria</taxon>
        <taxon>Thermotogati</taxon>
        <taxon>Deinococcota</taxon>
        <taxon>Deinococci</taxon>
        <taxon>Trueperales</taxon>
        <taxon>Trueperaceae</taxon>
        <taxon>Truepera</taxon>
    </lineage>
</organism>
<dbReference type="HOGENOM" id="CLU_017584_3_2_0"/>
<dbReference type="OrthoDB" id="9813612at2"/>
<dbReference type="InterPro" id="IPR015424">
    <property type="entry name" value="PyrdxlP-dep_Trfase"/>
</dbReference>
<name>D7CRM7_TRURR</name>
<evidence type="ECO:0000259" key="4">
    <source>
        <dbReference type="Pfam" id="PF00155"/>
    </source>
</evidence>
<dbReference type="InterPro" id="IPR015421">
    <property type="entry name" value="PyrdxlP-dep_Trfase_major"/>
</dbReference>
<dbReference type="KEGG" id="tra:Trad_0378"/>
<accession>D7CRM7</accession>
<dbReference type="EMBL" id="CP002049">
    <property type="protein sequence ID" value="ADI13517.1"/>
    <property type="molecule type" value="Genomic_DNA"/>
</dbReference>
<proteinExistence type="predicted"/>
<dbReference type="Proteomes" id="UP000000379">
    <property type="component" value="Chromosome"/>
</dbReference>
<evidence type="ECO:0000313" key="5">
    <source>
        <dbReference type="EMBL" id="ADI13517.1"/>
    </source>
</evidence>
<keyword evidence="2" id="KW-0663">Pyridoxal phosphate</keyword>
<dbReference type="Gene3D" id="3.90.1150.10">
    <property type="entry name" value="Aspartate Aminotransferase, domain 1"/>
    <property type="match status" value="1"/>
</dbReference>
<keyword evidence="6" id="KW-1185">Reference proteome</keyword>
<evidence type="ECO:0000256" key="1">
    <source>
        <dbReference type="ARBA" id="ARBA00001933"/>
    </source>
</evidence>
<evidence type="ECO:0000313" key="6">
    <source>
        <dbReference type="Proteomes" id="UP000000379"/>
    </source>
</evidence>
<evidence type="ECO:0000256" key="3">
    <source>
        <dbReference type="SAM" id="MobiDB-lite"/>
    </source>
</evidence>
<dbReference type="SUPFAM" id="SSF53383">
    <property type="entry name" value="PLP-dependent transferases"/>
    <property type="match status" value="1"/>
</dbReference>
<dbReference type="InterPro" id="IPR004839">
    <property type="entry name" value="Aminotransferase_I/II_large"/>
</dbReference>
<comment type="cofactor">
    <cofactor evidence="1">
        <name>pyridoxal 5'-phosphate</name>
        <dbReference type="ChEBI" id="CHEBI:597326"/>
    </cofactor>
</comment>
<dbReference type="PANTHER" id="PTHR42885">
    <property type="entry name" value="HISTIDINOL-PHOSPHATE AMINOTRANSFERASE-RELATED"/>
    <property type="match status" value="1"/>
</dbReference>
<dbReference type="eggNOG" id="COG0079">
    <property type="taxonomic scope" value="Bacteria"/>
</dbReference>
<dbReference type="InterPro" id="IPR015422">
    <property type="entry name" value="PyrdxlP-dep_Trfase_small"/>
</dbReference>
<dbReference type="CDD" id="cd00609">
    <property type="entry name" value="AAT_like"/>
    <property type="match status" value="1"/>
</dbReference>
<reference evidence="6" key="1">
    <citation type="submission" date="2010-05" db="EMBL/GenBank/DDBJ databases">
        <title>The complete genome of Truepera radiovictris DSM 17093.</title>
        <authorList>
            <consortium name="US DOE Joint Genome Institute (JGI-PGF)"/>
            <person name="Lucas S."/>
            <person name="Copeland A."/>
            <person name="Lapidus A."/>
            <person name="Glavina del Rio T."/>
            <person name="Dalin E."/>
            <person name="Tice H."/>
            <person name="Bruce D."/>
            <person name="Goodwin L."/>
            <person name="Pitluck S."/>
            <person name="Kyrpides N."/>
            <person name="Mavromatis K."/>
            <person name="Ovchinnikova G."/>
            <person name="Munk A.C."/>
            <person name="Detter J.C."/>
            <person name="Han C."/>
            <person name="Tapia R."/>
            <person name="Land M."/>
            <person name="Hauser L."/>
            <person name="Markowitz V."/>
            <person name="Cheng J.-F."/>
            <person name="Hugenholtz P."/>
            <person name="Woyke T."/>
            <person name="Wu D."/>
            <person name="Tindall B."/>
            <person name="Pomrenke H.G."/>
            <person name="Brambilla E."/>
            <person name="Klenk H.-P."/>
            <person name="Eisen J.A."/>
        </authorList>
    </citation>
    <scope>NUCLEOTIDE SEQUENCE [LARGE SCALE GENOMIC DNA]</scope>
    <source>
        <strain evidence="6">DSM 17093 / CIP 108686 / LMG 22925 / RQ-24</strain>
    </source>
</reference>
<dbReference type="STRING" id="649638.Trad_0378"/>
<sequence>MPEPKPWLHLPPLPHGGPDGTAVGEGRDFSVNSNPFGPPPELLEHLRELALASYPDPSYKEARAAAAAHHGAPLERVTLGSAAELIYRLAACYLRPNDAVLVATPTFGEYARASQLQGARVATCAVYRRGAPPDAAALARAVESVRPALVWLCHPNNPTGHAWEAGALHELAERCAARGALLVLDAAYLELSERASAPAELPEGAVQLHALTKTFAVAGLRAGYALAPAEVAEVLRRAAPPWSVSTPAAAAVRWCRSPAAAAFVRHSVPRLLAERRALQRGLCALGLEVWESATSFFLVEVGSASAVSARARAAGFRLRDASSLGLDSCVRLAAGRPEDNHRLLAAFPRFLGPGGSDA</sequence>